<feature type="transmembrane region" description="Helical" evidence="2">
    <location>
        <begin position="230"/>
        <end position="250"/>
    </location>
</feature>
<dbReference type="InterPro" id="IPR002102">
    <property type="entry name" value="Cohesin_dom"/>
</dbReference>
<dbReference type="SUPFAM" id="SSF49384">
    <property type="entry name" value="Carbohydrate-binding domain"/>
    <property type="match status" value="1"/>
</dbReference>
<keyword evidence="2" id="KW-1133">Transmembrane helix</keyword>
<evidence type="ECO:0000313" key="5">
    <source>
        <dbReference type="Proteomes" id="UP000229753"/>
    </source>
</evidence>
<gene>
    <name evidence="4" type="ORF">COY29_01970</name>
</gene>
<evidence type="ECO:0000256" key="2">
    <source>
        <dbReference type="SAM" id="Phobius"/>
    </source>
</evidence>
<organism evidence="4 5">
    <name type="scientific">Candidatus Woesebacteria bacterium CG_4_10_14_0_2_um_filter_39_14</name>
    <dbReference type="NCBI Taxonomy" id="1975054"/>
    <lineage>
        <taxon>Bacteria</taxon>
        <taxon>Candidatus Woeseibacteriota</taxon>
    </lineage>
</organism>
<keyword evidence="2" id="KW-0812">Transmembrane</keyword>
<protein>
    <recommendedName>
        <fullName evidence="3">Cohesin domain-containing protein</fullName>
    </recommendedName>
</protein>
<dbReference type="EMBL" id="PFNO01000061">
    <property type="protein sequence ID" value="PIZ49380.1"/>
    <property type="molecule type" value="Genomic_DNA"/>
</dbReference>
<dbReference type="Gene3D" id="2.60.40.680">
    <property type="match status" value="1"/>
</dbReference>
<accession>A0A2M7TNA0</accession>
<dbReference type="Proteomes" id="UP000229753">
    <property type="component" value="Unassembled WGS sequence"/>
</dbReference>
<keyword evidence="2" id="KW-0472">Membrane</keyword>
<evidence type="ECO:0000313" key="4">
    <source>
        <dbReference type="EMBL" id="PIZ49380.1"/>
    </source>
</evidence>
<dbReference type="InterPro" id="IPR008965">
    <property type="entry name" value="CBM2/CBM3_carb-bd_dom_sf"/>
</dbReference>
<reference evidence="5" key="1">
    <citation type="submission" date="2017-09" db="EMBL/GenBank/DDBJ databases">
        <title>Depth-based differentiation of microbial function through sediment-hosted aquifers and enrichment of novel symbionts in the deep terrestrial subsurface.</title>
        <authorList>
            <person name="Probst A.J."/>
            <person name="Ladd B."/>
            <person name="Jarett J.K."/>
            <person name="Geller-Mcgrath D.E."/>
            <person name="Sieber C.M.K."/>
            <person name="Emerson J.B."/>
            <person name="Anantharaman K."/>
            <person name="Thomas B.C."/>
            <person name="Malmstrom R."/>
            <person name="Stieglmeier M."/>
            <person name="Klingl A."/>
            <person name="Woyke T."/>
            <person name="Ryan C.M."/>
            <person name="Banfield J.F."/>
        </authorList>
    </citation>
    <scope>NUCLEOTIDE SEQUENCE [LARGE SCALE GENOMIC DNA]</scope>
</reference>
<comment type="caution">
    <text evidence="4">The sequence shown here is derived from an EMBL/GenBank/DDBJ whole genome shotgun (WGS) entry which is preliminary data.</text>
</comment>
<proteinExistence type="predicted"/>
<dbReference type="Pfam" id="PF00963">
    <property type="entry name" value="Cohesin"/>
    <property type="match status" value="1"/>
</dbReference>
<dbReference type="AlphaFoldDB" id="A0A2M7TNA0"/>
<evidence type="ECO:0000256" key="1">
    <source>
        <dbReference type="SAM" id="MobiDB-lite"/>
    </source>
</evidence>
<name>A0A2M7TNA0_9BACT</name>
<sequence>MNSKKIVLIIIGVLVLIGGVAVGVFLVSKNQDIREKAAPATTVYIQPSTQNKNPSDTFTLSVNMDTGVNQITGVDIRLNYNQNLIEVTSIQKGSGISVFDGTISNTFDNTTGKILYAVYTANRANAITGLGIEVLTVNGNIKSTASGNATLSFDPATLIYGVDESQNVIIGMTPGSIVIAGAAGQPTATPTPTPTSGSGATPTPTPTPVPLQTTSGQATQPPLPVSGASLPSIIGIAVGVFAVIGSLLFAL</sequence>
<feature type="domain" description="Cohesin" evidence="3">
    <location>
        <begin position="49"/>
        <end position="177"/>
    </location>
</feature>
<feature type="compositionally biased region" description="Low complexity" evidence="1">
    <location>
        <begin position="182"/>
        <end position="202"/>
    </location>
</feature>
<evidence type="ECO:0000259" key="3">
    <source>
        <dbReference type="Pfam" id="PF00963"/>
    </source>
</evidence>
<feature type="transmembrane region" description="Helical" evidence="2">
    <location>
        <begin position="6"/>
        <end position="27"/>
    </location>
</feature>
<dbReference type="GO" id="GO:0000272">
    <property type="term" value="P:polysaccharide catabolic process"/>
    <property type="evidence" value="ECO:0007669"/>
    <property type="project" value="InterPro"/>
</dbReference>
<dbReference type="GO" id="GO:0030246">
    <property type="term" value="F:carbohydrate binding"/>
    <property type="evidence" value="ECO:0007669"/>
    <property type="project" value="InterPro"/>
</dbReference>
<feature type="region of interest" description="Disordered" evidence="1">
    <location>
        <begin position="182"/>
        <end position="220"/>
    </location>
</feature>